<organism evidence="3 4">
    <name type="scientific">Priapulus caudatus</name>
    <name type="common">Priapulid worm</name>
    <dbReference type="NCBI Taxonomy" id="37621"/>
    <lineage>
        <taxon>Eukaryota</taxon>
        <taxon>Metazoa</taxon>
        <taxon>Ecdysozoa</taxon>
        <taxon>Scalidophora</taxon>
        <taxon>Priapulida</taxon>
        <taxon>Priapulimorpha</taxon>
        <taxon>Priapulimorphida</taxon>
        <taxon>Priapulidae</taxon>
        <taxon>Priapulus</taxon>
    </lineage>
</organism>
<sequence length="241" mass="27105">MKILVGALMCVSAIFAMPPADRRSNGLPRFILDHPAAAYRSDTIGARLADADERLNLRNREISYDIPNEQRFRSLETISNYDDTDDDITHDTFNRQLRHDDVNGPSIRKLDRKVEYANPISGQAFRDLERGDHVIDTNGDNSGLYARRLALQDGELAADLRRDIDYRNRGEGFIDNDDGVSLPGRDFFINAGRFAPRDQSGNIPPPSSDWFGGRTAIVRPRSPFEHPEGSPPSRFIVGTTY</sequence>
<feature type="chain" id="PRO_5045745334" evidence="2">
    <location>
        <begin position="17"/>
        <end position="241"/>
    </location>
</feature>
<evidence type="ECO:0000256" key="1">
    <source>
        <dbReference type="SAM" id="MobiDB-lite"/>
    </source>
</evidence>
<dbReference type="RefSeq" id="XP_014668324.1">
    <property type="nucleotide sequence ID" value="XM_014812838.1"/>
</dbReference>
<keyword evidence="2" id="KW-0732">Signal</keyword>
<feature type="signal peptide" evidence="2">
    <location>
        <begin position="1"/>
        <end position="16"/>
    </location>
</feature>
<evidence type="ECO:0000313" key="3">
    <source>
        <dbReference type="Proteomes" id="UP000695022"/>
    </source>
</evidence>
<keyword evidence="3" id="KW-1185">Reference proteome</keyword>
<gene>
    <name evidence="4" type="primary">LOC106809674</name>
</gene>
<evidence type="ECO:0000313" key="4">
    <source>
        <dbReference type="RefSeq" id="XP_014668324.1"/>
    </source>
</evidence>
<name>A0ABM1E803_PRICU</name>
<accession>A0ABM1E803</accession>
<protein>
    <submittedName>
        <fullName evidence="4">Uncharacterized protein LOC106809674</fullName>
    </submittedName>
</protein>
<proteinExistence type="predicted"/>
<dbReference type="Proteomes" id="UP000695022">
    <property type="component" value="Unplaced"/>
</dbReference>
<reference evidence="4" key="1">
    <citation type="submission" date="2025-08" db="UniProtKB">
        <authorList>
            <consortium name="RefSeq"/>
        </authorList>
    </citation>
    <scope>IDENTIFICATION</scope>
</reference>
<dbReference type="GeneID" id="106809674"/>
<feature type="region of interest" description="Disordered" evidence="1">
    <location>
        <begin position="222"/>
        <end position="241"/>
    </location>
</feature>
<evidence type="ECO:0000256" key="2">
    <source>
        <dbReference type="SAM" id="SignalP"/>
    </source>
</evidence>